<dbReference type="CDD" id="cd04301">
    <property type="entry name" value="NAT_SF"/>
    <property type="match status" value="1"/>
</dbReference>
<evidence type="ECO:0000313" key="4">
    <source>
        <dbReference type="EMBL" id="MFD1127143.1"/>
    </source>
</evidence>
<keyword evidence="5" id="KW-1185">Reference proteome</keyword>
<dbReference type="SUPFAM" id="SSF55729">
    <property type="entry name" value="Acyl-CoA N-acyltransferases (Nat)"/>
    <property type="match status" value="1"/>
</dbReference>
<proteinExistence type="predicted"/>
<keyword evidence="1 4" id="KW-0808">Transferase</keyword>
<dbReference type="InterPro" id="IPR000182">
    <property type="entry name" value="GNAT_dom"/>
</dbReference>
<accession>A0ABW3PM31</accession>
<name>A0ABW3PM31_9BACL</name>
<dbReference type="InterPro" id="IPR050832">
    <property type="entry name" value="Bact_Acetyltransf"/>
</dbReference>
<comment type="caution">
    <text evidence="4">The sequence shown here is derived from an EMBL/GenBank/DDBJ whole genome shotgun (WGS) entry which is preliminary data.</text>
</comment>
<reference evidence="5" key="1">
    <citation type="journal article" date="2019" name="Int. J. Syst. Evol. Microbiol.">
        <title>The Global Catalogue of Microorganisms (GCM) 10K type strain sequencing project: providing services to taxonomists for standard genome sequencing and annotation.</title>
        <authorList>
            <consortium name="The Broad Institute Genomics Platform"/>
            <consortium name="The Broad Institute Genome Sequencing Center for Infectious Disease"/>
            <person name="Wu L."/>
            <person name="Ma J."/>
        </authorList>
    </citation>
    <scope>NUCLEOTIDE SEQUENCE [LARGE SCALE GENOMIC DNA]</scope>
    <source>
        <strain evidence="5">CCUG 53519</strain>
    </source>
</reference>
<dbReference type="EC" id="2.3.-.-" evidence="4"/>
<evidence type="ECO:0000259" key="3">
    <source>
        <dbReference type="PROSITE" id="PS51186"/>
    </source>
</evidence>
<dbReference type="RefSeq" id="WP_091157951.1">
    <property type="nucleotide sequence ID" value="NZ_JBHTKX010000001.1"/>
</dbReference>
<evidence type="ECO:0000256" key="1">
    <source>
        <dbReference type="ARBA" id="ARBA00022679"/>
    </source>
</evidence>
<organism evidence="4 5">
    <name type="scientific">Paenibacillus provencensis</name>
    <dbReference type="NCBI Taxonomy" id="441151"/>
    <lineage>
        <taxon>Bacteria</taxon>
        <taxon>Bacillati</taxon>
        <taxon>Bacillota</taxon>
        <taxon>Bacilli</taxon>
        <taxon>Bacillales</taxon>
        <taxon>Paenibacillaceae</taxon>
        <taxon>Paenibacillus</taxon>
    </lineage>
</organism>
<dbReference type="EMBL" id="JBHTKX010000001">
    <property type="protein sequence ID" value="MFD1127143.1"/>
    <property type="molecule type" value="Genomic_DNA"/>
</dbReference>
<keyword evidence="2 4" id="KW-0012">Acyltransferase</keyword>
<dbReference type="Gene3D" id="3.40.630.30">
    <property type="match status" value="1"/>
</dbReference>
<sequence length="154" mass="17311">MLSNVEAPVLTIRSCEKQDAECVTHLMHEVSYPTTPGVMRERIESAQVNDTTCMLVAEMDGEVVGMLGLQCVQTHSDPEQAAQITSLIVCKAHRGEGIGRRLLEYAESWASERGSQKLLIIEGNREQHKPSYSFYEHLGFTKHGYRFSKKLQSI</sequence>
<dbReference type="PANTHER" id="PTHR43877">
    <property type="entry name" value="AMINOALKYLPHOSPHONATE N-ACETYLTRANSFERASE-RELATED-RELATED"/>
    <property type="match status" value="1"/>
</dbReference>
<evidence type="ECO:0000313" key="5">
    <source>
        <dbReference type="Proteomes" id="UP001597169"/>
    </source>
</evidence>
<dbReference type="GO" id="GO:0016746">
    <property type="term" value="F:acyltransferase activity"/>
    <property type="evidence" value="ECO:0007669"/>
    <property type="project" value="UniProtKB-KW"/>
</dbReference>
<dbReference type="PROSITE" id="PS51186">
    <property type="entry name" value="GNAT"/>
    <property type="match status" value="1"/>
</dbReference>
<dbReference type="Pfam" id="PF00583">
    <property type="entry name" value="Acetyltransf_1"/>
    <property type="match status" value="1"/>
</dbReference>
<evidence type="ECO:0000256" key="2">
    <source>
        <dbReference type="ARBA" id="ARBA00023315"/>
    </source>
</evidence>
<feature type="domain" description="N-acetyltransferase" evidence="3">
    <location>
        <begin position="10"/>
        <end position="154"/>
    </location>
</feature>
<dbReference type="Proteomes" id="UP001597169">
    <property type="component" value="Unassembled WGS sequence"/>
</dbReference>
<gene>
    <name evidence="4" type="ORF">ACFQ3J_03030</name>
</gene>
<dbReference type="InterPro" id="IPR016181">
    <property type="entry name" value="Acyl_CoA_acyltransferase"/>
</dbReference>
<protein>
    <submittedName>
        <fullName evidence="4">GNAT family N-acetyltransferase</fullName>
        <ecNumber evidence="4">2.3.-.-</ecNumber>
    </submittedName>
</protein>
<dbReference type="PANTHER" id="PTHR43877:SF2">
    <property type="entry name" value="AMINOALKYLPHOSPHONATE N-ACETYLTRANSFERASE-RELATED"/>
    <property type="match status" value="1"/>
</dbReference>